<evidence type="ECO:0000313" key="1">
    <source>
        <dbReference type="EMBL" id="KAI3532643.1"/>
    </source>
</evidence>
<comment type="caution">
    <text evidence="1">The sequence shown here is derived from an EMBL/GenBank/DDBJ whole genome shotgun (WGS) entry which is preliminary data.</text>
</comment>
<accession>A0A9P9X2G7</accession>
<organism evidence="1 2">
    <name type="scientific">Colletotrichum abscissum</name>
    <dbReference type="NCBI Taxonomy" id="1671311"/>
    <lineage>
        <taxon>Eukaryota</taxon>
        <taxon>Fungi</taxon>
        <taxon>Dikarya</taxon>
        <taxon>Ascomycota</taxon>
        <taxon>Pezizomycotina</taxon>
        <taxon>Sordariomycetes</taxon>
        <taxon>Hypocreomycetidae</taxon>
        <taxon>Glomerellales</taxon>
        <taxon>Glomerellaceae</taxon>
        <taxon>Colletotrichum</taxon>
        <taxon>Colletotrichum acutatum species complex</taxon>
    </lineage>
</organism>
<name>A0A9P9X2G7_9PEZI</name>
<keyword evidence="2" id="KW-1185">Reference proteome</keyword>
<dbReference type="EMBL" id="SDAQ01000166">
    <property type="protein sequence ID" value="KAI3532643.1"/>
    <property type="molecule type" value="Genomic_DNA"/>
</dbReference>
<sequence length="86" mass="9612">MRVRESHGGKFMPYQKKTSRFFKSVGRIMPSCFSLLQYITTRSKSSVTAAGLLAPLLPNELPTKSKEIVREKSCLSISMLSITTTI</sequence>
<evidence type="ECO:0000313" key="2">
    <source>
        <dbReference type="Proteomes" id="UP001056436"/>
    </source>
</evidence>
<reference evidence="1" key="1">
    <citation type="submission" date="2019-01" db="EMBL/GenBank/DDBJ databases">
        <title>Colletotrichum abscissum LGMF1257.</title>
        <authorList>
            <person name="Baroncelli R."/>
        </authorList>
    </citation>
    <scope>NUCLEOTIDE SEQUENCE</scope>
    <source>
        <strain evidence="1">Ca142</strain>
    </source>
</reference>
<protein>
    <submittedName>
        <fullName evidence="1">Uncharacterized protein</fullName>
    </submittedName>
</protein>
<proteinExistence type="predicted"/>
<dbReference type="AlphaFoldDB" id="A0A9P9X2G7"/>
<dbReference type="Proteomes" id="UP001056436">
    <property type="component" value="Unassembled WGS sequence"/>
</dbReference>
<gene>
    <name evidence="1" type="ORF">CABS02_13788</name>
</gene>